<dbReference type="PANTHER" id="PTHR36057">
    <property type="match status" value="1"/>
</dbReference>
<dbReference type="eggNOG" id="COG5429">
    <property type="taxonomic scope" value="Bacteria"/>
</dbReference>
<protein>
    <recommendedName>
        <fullName evidence="4">Secreted protein</fullName>
    </recommendedName>
</protein>
<dbReference type="STRING" id="1117647.M5M_01580"/>
<dbReference type="KEGG" id="saga:M5M_01580"/>
<dbReference type="InterPro" id="IPR036249">
    <property type="entry name" value="Thioredoxin-like_sf"/>
</dbReference>
<organism evidence="2 3">
    <name type="scientific">Simiduia agarivorans (strain DSM 21679 / JCM 13881 / BCRC 17597 / SA1)</name>
    <dbReference type="NCBI Taxonomy" id="1117647"/>
    <lineage>
        <taxon>Bacteria</taxon>
        <taxon>Pseudomonadati</taxon>
        <taxon>Pseudomonadota</taxon>
        <taxon>Gammaproteobacteria</taxon>
        <taxon>Cellvibrionales</taxon>
        <taxon>Cellvibrionaceae</taxon>
        <taxon>Simiduia</taxon>
    </lineage>
</organism>
<keyword evidence="1" id="KW-0732">Signal</keyword>
<sequence length="237" mass="26300">MRLAVLLLLTPLLTFAATKQPQVFHSAAPGQAQFIELYTSQGCSSCPPAERWLSEYQQHPALWQTFFPLAWHVDYWDHLGWKDQFSQPAFSRRQYLYHHQGNTKSVYTPQIIVDGKEWTGLLTTPRAELPLVGALTGTAFQATISDRVLTAQGEGLLNIALVRTDYSQRIYRGENAGRRLQQPFVVLGYTQVPSQDGLWQSPLPATTAEIAADAVVIWVTAPGNPTPLAIAGGKLKN</sequence>
<dbReference type="PANTHER" id="PTHR36057:SF1">
    <property type="entry name" value="LIPOPROTEIN LIPID ATTACHMENT SITE-LIKE PROTEIN, PUTATIVE (DUF1223)-RELATED"/>
    <property type="match status" value="1"/>
</dbReference>
<dbReference type="AlphaFoldDB" id="K4KHU3"/>
<dbReference type="HOGENOM" id="CLU_065609_1_0_6"/>
<dbReference type="SUPFAM" id="SSF52833">
    <property type="entry name" value="Thioredoxin-like"/>
    <property type="match status" value="1"/>
</dbReference>
<accession>K4KHU3</accession>
<name>K4KHU3_SIMAS</name>
<feature type="signal peptide" evidence="1">
    <location>
        <begin position="1"/>
        <end position="16"/>
    </location>
</feature>
<evidence type="ECO:0000256" key="1">
    <source>
        <dbReference type="SAM" id="SignalP"/>
    </source>
</evidence>
<dbReference type="EMBL" id="CP003746">
    <property type="protein sequence ID" value="AFU97543.1"/>
    <property type="molecule type" value="Genomic_DNA"/>
</dbReference>
<evidence type="ECO:0000313" key="3">
    <source>
        <dbReference type="Proteomes" id="UP000000466"/>
    </source>
</evidence>
<dbReference type="Pfam" id="PF06764">
    <property type="entry name" value="DUF1223"/>
    <property type="match status" value="1"/>
</dbReference>
<proteinExistence type="predicted"/>
<dbReference type="RefSeq" id="WP_015045716.1">
    <property type="nucleotide sequence ID" value="NC_018868.3"/>
</dbReference>
<reference evidence="2 3" key="1">
    <citation type="journal article" date="2013" name="Genome Announc.">
        <title>Complete genome sequence of Simiduia agarivorans SA1(T), a marine bacterium able to degrade a variety of polysaccharides.</title>
        <authorList>
            <person name="Lin S.Y."/>
            <person name="Shieh W.Y."/>
            <person name="Chen J.S."/>
            <person name="Tang S.L."/>
        </authorList>
    </citation>
    <scope>NUCLEOTIDE SEQUENCE [LARGE SCALE GENOMIC DNA]</scope>
    <source>
        <strain evidence="3">DSM 21679 / JCM 13881 / BCRC 17597 / SA1</strain>
    </source>
</reference>
<evidence type="ECO:0008006" key="4">
    <source>
        <dbReference type="Google" id="ProtNLM"/>
    </source>
</evidence>
<feature type="chain" id="PRO_5003879752" description="Secreted protein" evidence="1">
    <location>
        <begin position="17"/>
        <end position="237"/>
    </location>
</feature>
<keyword evidence="3" id="KW-1185">Reference proteome</keyword>
<evidence type="ECO:0000313" key="2">
    <source>
        <dbReference type="EMBL" id="AFU97543.1"/>
    </source>
</evidence>
<dbReference type="Proteomes" id="UP000000466">
    <property type="component" value="Chromosome"/>
</dbReference>
<dbReference type="InterPro" id="IPR010634">
    <property type="entry name" value="DUF1223"/>
</dbReference>
<dbReference type="OrthoDB" id="9808254at2"/>
<gene>
    <name evidence="2" type="ordered locus">M5M_01580</name>
</gene>